<dbReference type="PANTHER" id="PTHR47027:SF30">
    <property type="entry name" value="THAP-TYPE DOMAIN-CONTAINING PROTEIN"/>
    <property type="match status" value="1"/>
</dbReference>
<dbReference type="Proteomes" id="UP001152888">
    <property type="component" value="Unassembled WGS sequence"/>
</dbReference>
<dbReference type="EMBL" id="CAKOFQ010007359">
    <property type="protein sequence ID" value="CAH1999213.1"/>
    <property type="molecule type" value="Genomic_DNA"/>
</dbReference>
<evidence type="ECO:0000313" key="1">
    <source>
        <dbReference type="EMBL" id="CAH1999213.1"/>
    </source>
</evidence>
<keyword evidence="2" id="KW-1185">Reference proteome</keyword>
<gene>
    <name evidence="1" type="ORF">ACAOBT_LOCUS24860</name>
</gene>
<reference evidence="1" key="1">
    <citation type="submission" date="2022-03" db="EMBL/GenBank/DDBJ databases">
        <authorList>
            <person name="Sayadi A."/>
        </authorList>
    </citation>
    <scope>NUCLEOTIDE SEQUENCE</scope>
</reference>
<dbReference type="AlphaFoldDB" id="A0A9P0LSV8"/>
<name>A0A9P0LSV8_ACAOB</name>
<protein>
    <submittedName>
        <fullName evidence="1">Uncharacterized protein</fullName>
    </submittedName>
</protein>
<dbReference type="OrthoDB" id="1293503at2759"/>
<proteinExistence type="predicted"/>
<organism evidence="1 2">
    <name type="scientific">Acanthoscelides obtectus</name>
    <name type="common">Bean weevil</name>
    <name type="synonym">Bruchus obtectus</name>
    <dbReference type="NCBI Taxonomy" id="200917"/>
    <lineage>
        <taxon>Eukaryota</taxon>
        <taxon>Metazoa</taxon>
        <taxon>Ecdysozoa</taxon>
        <taxon>Arthropoda</taxon>
        <taxon>Hexapoda</taxon>
        <taxon>Insecta</taxon>
        <taxon>Pterygota</taxon>
        <taxon>Neoptera</taxon>
        <taxon>Endopterygota</taxon>
        <taxon>Coleoptera</taxon>
        <taxon>Polyphaga</taxon>
        <taxon>Cucujiformia</taxon>
        <taxon>Chrysomeloidea</taxon>
        <taxon>Chrysomelidae</taxon>
        <taxon>Bruchinae</taxon>
        <taxon>Bruchini</taxon>
        <taxon>Acanthoscelides</taxon>
    </lineage>
</organism>
<dbReference type="PANTHER" id="PTHR47027">
    <property type="entry name" value="REVERSE TRANSCRIPTASE DOMAIN-CONTAINING PROTEIN"/>
    <property type="match status" value="1"/>
</dbReference>
<comment type="caution">
    <text evidence="1">The sequence shown here is derived from an EMBL/GenBank/DDBJ whole genome shotgun (WGS) entry which is preliminary data.</text>
</comment>
<sequence length="72" mass="8347">MDVRIDNVKLQQVHSFKYLGSVLEPNGRNEIEISERIGKANNLYYAMSKGFVNKKEVYNTIYRPILTYGCES</sequence>
<accession>A0A9P0LSV8</accession>
<evidence type="ECO:0000313" key="2">
    <source>
        <dbReference type="Proteomes" id="UP001152888"/>
    </source>
</evidence>